<organism evidence="1 2">
    <name type="scientific">Pyrolobus fumarii (strain DSM 11204 / 1A)</name>
    <dbReference type="NCBI Taxonomy" id="694429"/>
    <lineage>
        <taxon>Archaea</taxon>
        <taxon>Thermoproteota</taxon>
        <taxon>Thermoprotei</taxon>
        <taxon>Desulfurococcales</taxon>
        <taxon>Pyrodictiaceae</taxon>
        <taxon>Pyrolobus</taxon>
    </lineage>
</organism>
<accession>G0EGW6</accession>
<protein>
    <submittedName>
        <fullName evidence="1">Uncharacterized protein</fullName>
    </submittedName>
</protein>
<dbReference type="InParanoid" id="G0EGW6"/>
<dbReference type="GeneID" id="11139007"/>
<proteinExistence type="predicted"/>
<sequence length="73" mass="8309">MTRRRRKTVDVLDEVLERLTCCEEGGECSGETEYSVYDENTKQLVYLVACHDSVLLHGGVRGLLSRRLHREAG</sequence>
<dbReference type="AlphaFoldDB" id="G0EGW6"/>
<evidence type="ECO:0000313" key="2">
    <source>
        <dbReference type="Proteomes" id="UP000001037"/>
    </source>
</evidence>
<gene>
    <name evidence="1" type="ordered locus">Pyrfu_0545</name>
</gene>
<dbReference type="KEGG" id="pfm:Pyrfu_0545"/>
<evidence type="ECO:0000313" key="1">
    <source>
        <dbReference type="EMBL" id="AEM38416.1"/>
    </source>
</evidence>
<dbReference type="STRING" id="694429.Pyrfu_0545"/>
<name>G0EGW6_PYRF1</name>
<dbReference type="RefSeq" id="WP_014026093.1">
    <property type="nucleotide sequence ID" value="NC_015931.1"/>
</dbReference>
<keyword evidence="2" id="KW-1185">Reference proteome</keyword>
<reference evidence="1 2" key="1">
    <citation type="journal article" date="2011" name="Stand. Genomic Sci.">
        <title>Complete genome sequence of the hyperthermophilic chemolithoautotroph Pyrolobus fumarii type strain (1A).</title>
        <authorList>
            <person name="Anderson I."/>
            <person name="Goker M."/>
            <person name="Nolan M."/>
            <person name="Lucas S."/>
            <person name="Hammon N."/>
            <person name="Deshpande S."/>
            <person name="Cheng J.F."/>
            <person name="Tapia R."/>
            <person name="Han C."/>
            <person name="Goodwin L."/>
            <person name="Pitluck S."/>
            <person name="Huntemann M."/>
            <person name="Liolios K."/>
            <person name="Ivanova N."/>
            <person name="Pagani I."/>
            <person name="Mavromatis K."/>
            <person name="Ovchinikova G."/>
            <person name="Pati A."/>
            <person name="Chen A."/>
            <person name="Palaniappan K."/>
            <person name="Land M."/>
            <person name="Hauser L."/>
            <person name="Brambilla E.M."/>
            <person name="Huber H."/>
            <person name="Yasawong M."/>
            <person name="Rohde M."/>
            <person name="Spring S."/>
            <person name="Abt B."/>
            <person name="Sikorski J."/>
            <person name="Wirth R."/>
            <person name="Detter J.C."/>
            <person name="Woyke T."/>
            <person name="Bristow J."/>
            <person name="Eisen J.A."/>
            <person name="Markowitz V."/>
            <person name="Hugenholtz P."/>
            <person name="Kyrpides N.C."/>
            <person name="Klenk H.P."/>
            <person name="Lapidus A."/>
        </authorList>
    </citation>
    <scope>NUCLEOTIDE SEQUENCE [LARGE SCALE GENOMIC DNA]</scope>
    <source>
        <strain evidence="2">DSM 11204 / 1A</strain>
    </source>
</reference>
<dbReference type="HOGENOM" id="CLU_2695912_0_0_2"/>
<dbReference type="Proteomes" id="UP000001037">
    <property type="component" value="Chromosome"/>
</dbReference>
<dbReference type="EMBL" id="CP002838">
    <property type="protein sequence ID" value="AEM38416.1"/>
    <property type="molecule type" value="Genomic_DNA"/>
</dbReference>